<reference evidence="2" key="1">
    <citation type="submission" date="2025-08" db="UniProtKB">
        <authorList>
            <consortium name="RefSeq"/>
        </authorList>
    </citation>
    <scope>IDENTIFICATION</scope>
    <source>
        <tissue evidence="2">Whole organism</tissue>
    </source>
</reference>
<organism evidence="1 2">
    <name type="scientific">Drosophila arizonae</name>
    <name type="common">Fruit fly</name>
    <dbReference type="NCBI Taxonomy" id="7263"/>
    <lineage>
        <taxon>Eukaryota</taxon>
        <taxon>Metazoa</taxon>
        <taxon>Ecdysozoa</taxon>
        <taxon>Arthropoda</taxon>
        <taxon>Hexapoda</taxon>
        <taxon>Insecta</taxon>
        <taxon>Pterygota</taxon>
        <taxon>Neoptera</taxon>
        <taxon>Endopterygota</taxon>
        <taxon>Diptera</taxon>
        <taxon>Brachycera</taxon>
        <taxon>Muscomorpha</taxon>
        <taxon>Ephydroidea</taxon>
        <taxon>Drosophilidae</taxon>
        <taxon>Drosophila</taxon>
    </lineage>
</organism>
<sequence length="119" mass="13857">MLHEHHALVKLLKTALERMPRDDYKVVIRADKRPAGEHERTFNAPTIDEMAIQIVGECLGARDIVLTRRSTEQLQRISETHCSYDALQYPLMFWQGYDGYHFNIKMINQLNGEETALRS</sequence>
<evidence type="ECO:0000313" key="1">
    <source>
        <dbReference type="Proteomes" id="UP000694904"/>
    </source>
</evidence>
<name>A0ABM1Q0P3_DROAR</name>
<accession>A0ABM1Q0P3</accession>
<dbReference type="PANTHER" id="PTHR45786:SF74">
    <property type="entry name" value="ATP-DEPENDENT DNA HELICASE"/>
    <property type="match status" value="1"/>
</dbReference>
<keyword evidence="1" id="KW-1185">Reference proteome</keyword>
<protein>
    <submittedName>
        <fullName evidence="2">Uncharacterized protein LOC108620638</fullName>
    </submittedName>
</protein>
<dbReference type="Proteomes" id="UP000694904">
    <property type="component" value="Unplaced"/>
</dbReference>
<evidence type="ECO:0000313" key="2">
    <source>
        <dbReference type="RefSeq" id="XP_017873029.1"/>
    </source>
</evidence>
<gene>
    <name evidence="2" type="primary">LOC108620638</name>
</gene>
<dbReference type="RefSeq" id="XP_017873029.1">
    <property type="nucleotide sequence ID" value="XM_018017540.1"/>
</dbReference>
<dbReference type="PANTHER" id="PTHR45786">
    <property type="entry name" value="DNA BINDING PROTEIN-LIKE"/>
    <property type="match status" value="1"/>
</dbReference>
<dbReference type="GeneID" id="108620638"/>
<proteinExistence type="predicted"/>